<evidence type="ECO:0000313" key="2">
    <source>
        <dbReference type="Proteomes" id="UP000619457"/>
    </source>
</evidence>
<gene>
    <name evidence="1" type="ORF">GCM10007049_24550</name>
</gene>
<proteinExistence type="predicted"/>
<dbReference type="EMBL" id="BMWX01000004">
    <property type="protein sequence ID" value="GGZ30746.1"/>
    <property type="molecule type" value="Genomic_DNA"/>
</dbReference>
<protein>
    <recommendedName>
        <fullName evidence="3">DUF2116 family Zn-ribbon domain-containing protein</fullName>
    </recommendedName>
</protein>
<comment type="caution">
    <text evidence="1">The sequence shown here is derived from an EMBL/GenBank/DDBJ whole genome shotgun (WGS) entry which is preliminary data.</text>
</comment>
<reference evidence="1" key="1">
    <citation type="journal article" date="2014" name="Int. J. Syst. Evol. Microbiol.">
        <title>Complete genome sequence of Corynebacterium casei LMG S-19264T (=DSM 44701T), isolated from a smear-ripened cheese.</title>
        <authorList>
            <consortium name="US DOE Joint Genome Institute (JGI-PGF)"/>
            <person name="Walter F."/>
            <person name="Albersmeier A."/>
            <person name="Kalinowski J."/>
            <person name="Ruckert C."/>
        </authorList>
    </citation>
    <scope>NUCLEOTIDE SEQUENCE</scope>
    <source>
        <strain evidence="1">KCTC 12368</strain>
    </source>
</reference>
<dbReference type="AlphaFoldDB" id="A0A918Q4Q5"/>
<reference evidence="1" key="2">
    <citation type="submission" date="2020-09" db="EMBL/GenBank/DDBJ databases">
        <authorList>
            <person name="Sun Q."/>
            <person name="Kim S."/>
        </authorList>
    </citation>
    <scope>NUCLEOTIDE SEQUENCE</scope>
    <source>
        <strain evidence="1">KCTC 12368</strain>
    </source>
</reference>
<keyword evidence="2" id="KW-1185">Reference proteome</keyword>
<name>A0A918Q4Q5_9BACT</name>
<accession>A0A918Q4Q5</accession>
<organism evidence="1 2">
    <name type="scientific">Echinicola pacifica</name>
    <dbReference type="NCBI Taxonomy" id="346377"/>
    <lineage>
        <taxon>Bacteria</taxon>
        <taxon>Pseudomonadati</taxon>
        <taxon>Bacteroidota</taxon>
        <taxon>Cytophagia</taxon>
        <taxon>Cytophagales</taxon>
        <taxon>Cyclobacteriaceae</taxon>
        <taxon>Echinicola</taxon>
    </lineage>
</organism>
<evidence type="ECO:0008006" key="3">
    <source>
        <dbReference type="Google" id="ProtNLM"/>
    </source>
</evidence>
<dbReference type="RefSeq" id="WP_169336263.1">
    <property type="nucleotide sequence ID" value="NZ_BMWX01000004.1"/>
</dbReference>
<dbReference type="Proteomes" id="UP000619457">
    <property type="component" value="Unassembled WGS sequence"/>
</dbReference>
<evidence type="ECO:0000313" key="1">
    <source>
        <dbReference type="EMBL" id="GGZ30746.1"/>
    </source>
</evidence>
<sequence>MKGKMCMNCGEPMQGRSDKKFCDSYCRSNFNNNLKANHYTLVRTINDVLKKNRKILSGILGDEMETAKISREQLLERGFQFKYHTHYYKNHKGNVYVYCYDYGYLKLDEIWYLVVRDKR</sequence>